<dbReference type="Pfam" id="PF19319">
    <property type="entry name" value="DUF5919"/>
    <property type="match status" value="1"/>
</dbReference>
<dbReference type="InterPro" id="IPR045697">
    <property type="entry name" value="DUF5919"/>
</dbReference>
<feature type="domain" description="DUF5919" evidence="1">
    <location>
        <begin position="14"/>
        <end position="133"/>
    </location>
</feature>
<dbReference type="EMBL" id="BMNK01000009">
    <property type="protein sequence ID" value="GGP10841.1"/>
    <property type="molecule type" value="Genomic_DNA"/>
</dbReference>
<dbReference type="Proteomes" id="UP000660745">
    <property type="component" value="Unassembled WGS sequence"/>
</dbReference>
<name>A0A918ABG0_9ACTN</name>
<reference evidence="2" key="1">
    <citation type="journal article" date="2014" name="Int. J. Syst. Evol. Microbiol.">
        <title>Complete genome sequence of Corynebacterium casei LMG S-19264T (=DSM 44701T), isolated from a smear-ripened cheese.</title>
        <authorList>
            <consortium name="US DOE Joint Genome Institute (JGI-PGF)"/>
            <person name="Walter F."/>
            <person name="Albersmeier A."/>
            <person name="Kalinowski J."/>
            <person name="Ruckert C."/>
        </authorList>
    </citation>
    <scope>NUCLEOTIDE SEQUENCE</scope>
    <source>
        <strain evidence="2">CGMCC 4.7430</strain>
    </source>
</reference>
<evidence type="ECO:0000313" key="3">
    <source>
        <dbReference type="Proteomes" id="UP000660745"/>
    </source>
</evidence>
<organism evidence="2 3">
    <name type="scientific">Nonomuraea glycinis</name>
    <dbReference type="NCBI Taxonomy" id="2047744"/>
    <lineage>
        <taxon>Bacteria</taxon>
        <taxon>Bacillati</taxon>
        <taxon>Actinomycetota</taxon>
        <taxon>Actinomycetes</taxon>
        <taxon>Streptosporangiales</taxon>
        <taxon>Streptosporangiaceae</taxon>
        <taxon>Nonomuraea</taxon>
    </lineage>
</organism>
<comment type="caution">
    <text evidence="2">The sequence shown here is derived from an EMBL/GenBank/DDBJ whole genome shotgun (WGS) entry which is preliminary data.</text>
</comment>
<dbReference type="AlphaFoldDB" id="A0A918ABG0"/>
<evidence type="ECO:0000259" key="1">
    <source>
        <dbReference type="Pfam" id="PF19319"/>
    </source>
</evidence>
<dbReference type="RefSeq" id="WP_189141328.1">
    <property type="nucleotide sequence ID" value="NZ_BMNK01000009.1"/>
</dbReference>
<protein>
    <recommendedName>
        <fullName evidence="1">DUF5919 domain-containing protein</fullName>
    </recommendedName>
</protein>
<proteinExistence type="predicted"/>
<evidence type="ECO:0000313" key="2">
    <source>
        <dbReference type="EMBL" id="GGP10841.1"/>
    </source>
</evidence>
<accession>A0A918ABG0</accession>
<gene>
    <name evidence="2" type="ORF">GCM10012278_52100</name>
</gene>
<reference evidence="2" key="2">
    <citation type="submission" date="2020-09" db="EMBL/GenBank/DDBJ databases">
        <authorList>
            <person name="Sun Q."/>
            <person name="Zhou Y."/>
        </authorList>
    </citation>
    <scope>NUCLEOTIDE SEQUENCE</scope>
    <source>
        <strain evidence="2">CGMCC 4.7430</strain>
    </source>
</reference>
<keyword evidence="3" id="KW-1185">Reference proteome</keyword>
<sequence>MFLADDGGMVRLFADKARAGVRVRILLGDPDSGEVAQRGADEGVGDGMASQIRSALALYRPITGLDNVEIRLHRTVLYNSIYRADDEYLINTHVYGTRAGNAPVLHLRRVAGGDMVATYAESFEKVWAQAKPVES</sequence>